<dbReference type="InterPro" id="IPR055414">
    <property type="entry name" value="LRR_R13L4/SHOC2-like"/>
</dbReference>
<name>A0ABC9BNI5_9POAL</name>
<keyword evidence="3" id="KW-0677">Repeat</keyword>
<dbReference type="InterPro" id="IPR027417">
    <property type="entry name" value="P-loop_NTPase"/>
</dbReference>
<feature type="domain" description="Disease resistance N-terminal" evidence="9">
    <location>
        <begin position="17"/>
        <end position="103"/>
    </location>
</feature>
<dbReference type="GO" id="GO:0002758">
    <property type="term" value="P:innate immune response-activating signaling pathway"/>
    <property type="evidence" value="ECO:0007669"/>
    <property type="project" value="UniProtKB-ARBA"/>
</dbReference>
<dbReference type="AlphaFoldDB" id="A0ABC9BNI5"/>
<dbReference type="InterPro" id="IPR038005">
    <property type="entry name" value="RX-like_CC"/>
</dbReference>
<comment type="similarity">
    <text evidence="1">Belongs to the disease resistance NB-LRR family.</text>
</comment>
<dbReference type="PANTHER" id="PTHR23155">
    <property type="entry name" value="DISEASE RESISTANCE PROTEIN RP"/>
    <property type="match status" value="1"/>
</dbReference>
<dbReference type="GO" id="GO:0042742">
    <property type="term" value="P:defense response to bacterium"/>
    <property type="evidence" value="ECO:0007669"/>
    <property type="project" value="UniProtKB-ARBA"/>
</dbReference>
<dbReference type="GO" id="GO:0009626">
    <property type="term" value="P:plant-type hypersensitive response"/>
    <property type="evidence" value="ECO:0007669"/>
    <property type="project" value="UniProtKB-ARBA"/>
</dbReference>
<dbReference type="SUPFAM" id="SSF52058">
    <property type="entry name" value="L domain-like"/>
    <property type="match status" value="1"/>
</dbReference>
<evidence type="ECO:0000256" key="3">
    <source>
        <dbReference type="ARBA" id="ARBA00022737"/>
    </source>
</evidence>
<dbReference type="Gene3D" id="1.10.8.430">
    <property type="entry name" value="Helical domain of apoptotic protease-activating factors"/>
    <property type="match status" value="1"/>
</dbReference>
<dbReference type="FunFam" id="1.10.10.10:FF:000322">
    <property type="entry name" value="Probable disease resistance protein At1g63360"/>
    <property type="match status" value="1"/>
</dbReference>
<evidence type="ECO:0000256" key="7">
    <source>
        <dbReference type="SAM" id="MobiDB-lite"/>
    </source>
</evidence>
<sequence length="1013" mass="115051">MRAKMATTALVGVTTGVMKPLLSKIAELLVQEHSRLKGVRKHAKFLETELTAASSALEMLADSEQLDPETKLWRDTLRELAYDLEDCIDAFRARVDHEPNGRNRFKQLFDKMKKLKPRHEIAKQIEKLKARAIEASERHDRDELVGIDDPMKHIIEWLTMENKASSAEPKVLSIVGCGGLGKTTLANQVFKNVKSQFSCAAFVSVSRNPDIKKVLRDIAEEIGITDNILYHDEKKLVDKLRELLQDKRYLIVIDDIWDLKPWETIKLALANKSCESRVITTTRSTAVASCFTSQGGNVYQLKSLSFEDSKRLLLKRAFGSENLSCTHLGIVPDEILRKCDGLPLAIITISSMLADKHAKCEWDRVLNDIGTALAKNPGAAKMIAILSMSYFDIPHHLRTCLLYLSVFPEDYVIEKQCLINRWTAEGFIQEEEGRTKYEIGDDYFNDLINRSMIQPVDVKFGQAKACRVHDIILDYIKCKAAEENFVTSLDAAEHAYTSEYKVRRLCVSNHTEENVAIWANPNLSQVRSVTIFGQPVKTSLLPSPALHVLDLGDCWHMEDHHLANIENLFHLKYLRLCSRLITKLPKKIGELQYLQTLVVRFTRIKELPSTITKLQRLAHLYVDYKVRFPDGMIGQMHSLEELREYGVQSYEQGKTLEEFSKLTNLRTLNLRWDFDSFLGAEGRREAEDCHGYVGTLLSSCNLHNLYITDFSVDNYYPLWLDSWHPAASCSLRKLCIKNRAIYKVPHCMGSLGNLVVLKLHAILCLRPEDVEILAAIPSLFVLKLVTGGGTKGRISIHGSNGFRSLKYFSLRIDFCGTALDFQVGSMPKLEHMKLIFRVHKRECLNGASSLGVQNLSSLSKVQVKIYGNCIPESNYDPTEDENDGAIKWAANAINGAVVTHPNRPTVRFETTSDEVCEHFEYALRECNNQRLGGLLTEWLKIWQIEEEQTEQEQTDGLNRRIADEEEQTGGEEGEEEADIEEEDTYEEEGEEQFDEEKEQEQREGNGSGTRTPA</sequence>
<dbReference type="Gene3D" id="1.10.10.10">
    <property type="entry name" value="Winged helix-like DNA-binding domain superfamily/Winged helix DNA-binding domain"/>
    <property type="match status" value="1"/>
</dbReference>
<dbReference type="Proteomes" id="UP001497457">
    <property type="component" value="Chromosome 26rd"/>
</dbReference>
<dbReference type="Gene3D" id="3.40.50.300">
    <property type="entry name" value="P-loop containing nucleotide triphosphate hydrolases"/>
    <property type="match status" value="1"/>
</dbReference>
<evidence type="ECO:0000256" key="5">
    <source>
        <dbReference type="ARBA" id="ARBA00022821"/>
    </source>
</evidence>
<evidence type="ECO:0000259" key="10">
    <source>
        <dbReference type="Pfam" id="PF23559"/>
    </source>
</evidence>
<proteinExistence type="inferred from homology"/>
<feature type="domain" description="NB-ARC" evidence="8">
    <location>
        <begin position="149"/>
        <end position="319"/>
    </location>
</feature>
<evidence type="ECO:0000259" key="9">
    <source>
        <dbReference type="Pfam" id="PF18052"/>
    </source>
</evidence>
<evidence type="ECO:0000256" key="4">
    <source>
        <dbReference type="ARBA" id="ARBA00022741"/>
    </source>
</evidence>
<evidence type="ECO:0000313" key="12">
    <source>
        <dbReference type="EMBL" id="CAL5003762.1"/>
    </source>
</evidence>
<dbReference type="Pfam" id="PF23598">
    <property type="entry name" value="LRR_14"/>
    <property type="match status" value="1"/>
</dbReference>
<dbReference type="InterPro" id="IPR042197">
    <property type="entry name" value="Apaf_helical"/>
</dbReference>
<dbReference type="PRINTS" id="PR00364">
    <property type="entry name" value="DISEASERSIST"/>
</dbReference>
<dbReference type="CDD" id="cd14798">
    <property type="entry name" value="RX-CC_like"/>
    <property type="match status" value="1"/>
</dbReference>
<dbReference type="InterPro" id="IPR044974">
    <property type="entry name" value="Disease_R_plants"/>
</dbReference>
<reference evidence="12 13" key="2">
    <citation type="submission" date="2024-10" db="EMBL/GenBank/DDBJ databases">
        <authorList>
            <person name="Ryan C."/>
        </authorList>
    </citation>
    <scope>NUCLEOTIDE SEQUENCE [LARGE SCALE GENOMIC DNA]</scope>
</reference>
<feature type="compositionally biased region" description="Acidic residues" evidence="7">
    <location>
        <begin position="963"/>
        <end position="998"/>
    </location>
</feature>
<dbReference type="Pfam" id="PF18052">
    <property type="entry name" value="Rx_N"/>
    <property type="match status" value="1"/>
</dbReference>
<feature type="region of interest" description="Disordered" evidence="7">
    <location>
        <begin position="949"/>
        <end position="1013"/>
    </location>
</feature>
<protein>
    <submittedName>
        <fullName evidence="12">Uncharacterized protein</fullName>
    </submittedName>
</protein>
<evidence type="ECO:0000256" key="1">
    <source>
        <dbReference type="ARBA" id="ARBA00008894"/>
    </source>
</evidence>
<dbReference type="Pfam" id="PF00931">
    <property type="entry name" value="NB-ARC"/>
    <property type="match status" value="1"/>
</dbReference>
<dbReference type="PANTHER" id="PTHR23155:SF1028">
    <property type="entry name" value="OS08G0174800 PROTEIN"/>
    <property type="match status" value="1"/>
</dbReference>
<evidence type="ECO:0000256" key="2">
    <source>
        <dbReference type="ARBA" id="ARBA00022614"/>
    </source>
</evidence>
<reference evidence="13" key="1">
    <citation type="submission" date="2024-06" db="EMBL/GenBank/DDBJ databases">
        <authorList>
            <person name="Ryan C."/>
        </authorList>
    </citation>
    <scope>NUCLEOTIDE SEQUENCE [LARGE SCALE GENOMIC DNA]</scope>
</reference>
<dbReference type="Gene3D" id="3.80.10.10">
    <property type="entry name" value="Ribonuclease Inhibitor"/>
    <property type="match status" value="1"/>
</dbReference>
<dbReference type="InterPro" id="IPR036388">
    <property type="entry name" value="WH-like_DNA-bd_sf"/>
</dbReference>
<feature type="domain" description="Disease resistance R13L4/SHOC-2-like LRR" evidence="11">
    <location>
        <begin position="525"/>
        <end position="906"/>
    </location>
</feature>
<keyword evidence="6" id="KW-0175">Coiled coil</keyword>
<dbReference type="EMBL" id="OZ075136">
    <property type="protein sequence ID" value="CAL5003762.1"/>
    <property type="molecule type" value="Genomic_DNA"/>
</dbReference>
<dbReference type="InterPro" id="IPR058922">
    <property type="entry name" value="WHD_DRP"/>
</dbReference>
<keyword evidence="2" id="KW-0433">Leucine-rich repeat</keyword>
<dbReference type="Gene3D" id="1.20.5.4130">
    <property type="match status" value="1"/>
</dbReference>
<feature type="domain" description="Disease resistance protein winged helix" evidence="10">
    <location>
        <begin position="406"/>
        <end position="474"/>
    </location>
</feature>
<gene>
    <name evidence="12" type="ORF">URODEC1_LOCUS66545</name>
</gene>
<dbReference type="FunFam" id="3.40.50.300:FF:001091">
    <property type="entry name" value="Probable disease resistance protein At1g61300"/>
    <property type="match status" value="1"/>
</dbReference>
<dbReference type="InterPro" id="IPR002182">
    <property type="entry name" value="NB-ARC"/>
</dbReference>
<evidence type="ECO:0000313" key="13">
    <source>
        <dbReference type="Proteomes" id="UP001497457"/>
    </source>
</evidence>
<dbReference type="InterPro" id="IPR041118">
    <property type="entry name" value="Rx_N"/>
</dbReference>
<dbReference type="InterPro" id="IPR032675">
    <property type="entry name" value="LRR_dom_sf"/>
</dbReference>
<keyword evidence="4" id="KW-0547">Nucleotide-binding</keyword>
<evidence type="ECO:0000259" key="11">
    <source>
        <dbReference type="Pfam" id="PF23598"/>
    </source>
</evidence>
<dbReference type="Pfam" id="PF23559">
    <property type="entry name" value="WHD_DRP"/>
    <property type="match status" value="1"/>
</dbReference>
<evidence type="ECO:0000256" key="6">
    <source>
        <dbReference type="ARBA" id="ARBA00023054"/>
    </source>
</evidence>
<dbReference type="GO" id="GO:0000166">
    <property type="term" value="F:nucleotide binding"/>
    <property type="evidence" value="ECO:0007669"/>
    <property type="project" value="UniProtKB-KW"/>
</dbReference>
<organism evidence="12 13">
    <name type="scientific">Urochloa decumbens</name>
    <dbReference type="NCBI Taxonomy" id="240449"/>
    <lineage>
        <taxon>Eukaryota</taxon>
        <taxon>Viridiplantae</taxon>
        <taxon>Streptophyta</taxon>
        <taxon>Embryophyta</taxon>
        <taxon>Tracheophyta</taxon>
        <taxon>Spermatophyta</taxon>
        <taxon>Magnoliopsida</taxon>
        <taxon>Liliopsida</taxon>
        <taxon>Poales</taxon>
        <taxon>Poaceae</taxon>
        <taxon>PACMAD clade</taxon>
        <taxon>Panicoideae</taxon>
        <taxon>Panicodae</taxon>
        <taxon>Paniceae</taxon>
        <taxon>Melinidinae</taxon>
        <taxon>Urochloa</taxon>
    </lineage>
</organism>
<evidence type="ECO:0000259" key="8">
    <source>
        <dbReference type="Pfam" id="PF00931"/>
    </source>
</evidence>
<accession>A0ABC9BNI5</accession>
<dbReference type="SUPFAM" id="SSF52540">
    <property type="entry name" value="P-loop containing nucleoside triphosphate hydrolases"/>
    <property type="match status" value="1"/>
</dbReference>
<keyword evidence="13" id="KW-1185">Reference proteome</keyword>
<keyword evidence="5" id="KW-0611">Plant defense</keyword>